<sequence>MGFQRLHFWRLSKVCLSYSLDASITVIAESEEESWSDWMRTDGHPPAIGSKGLVTVEETENNEDRISDKEGLETREVVKKTKKGDKVDGTQETGNEETLKKDGEEEVRNEEGHRVKDKQVNRVDSEEPEAQKIRQSTTHKYEVIVNILPPGNKSVTHIAGRKPPLPVEDRTATQTIQSSTLVPADFTLSRSPLKKHKNITHNTSSEPTWMLTMTDSPHQRPKNQKGPVSMEMKIRVDSDAVVSRNVITNSQKQRSVGQRTNHEMSRSQKKVKPATNTHTGKKTKAQKKGNSRAENKPEKKDTRKKKAEKMSARFPYFKDDYCPPECACYGRVVQCSDKGVDKIPYGIPYNTRYLLLMNNQIDGIQLDLLKEYLSLEFLVLTNNHLTDGSVEGAFEDMRQLKRLFLDRNWLGSVPTGLPASLEELRLDGNNVSVMSEASWSCCPALHLLTLANNSLGEESIPSGAFSPLVSLHTLTLSHNHLSSTPLRLPRQLRELYLHGNRIEQVPGGVFPVGSALLSLDLSANRLPDAGLQRDSFQHAHMLESLNLEGNLLRSVPRHLPTSLRTLNLEGNLISTIGKRAFQGLLHLEHLGLSRNHISQVAPGAFRWLAALHQLDLSHNDLLEVPRNIPPNLHSVLLNHNRISFIPQDAFCAGGRTAAPSSLVRVQLECNVINMQDLDSHALWCLRGFQVVHFY</sequence>
<feature type="compositionally biased region" description="Basic and acidic residues" evidence="5">
    <location>
        <begin position="291"/>
        <end position="301"/>
    </location>
</feature>
<dbReference type="Pfam" id="PF01462">
    <property type="entry name" value="LRRNT"/>
    <property type="match status" value="1"/>
</dbReference>
<name>A0A0P7Z7E1_SCLFO</name>
<dbReference type="InterPro" id="IPR001611">
    <property type="entry name" value="Leu-rich_rpt"/>
</dbReference>
<dbReference type="InterPro" id="IPR000372">
    <property type="entry name" value="LRRNT"/>
</dbReference>
<dbReference type="FunFam" id="3.80.10.10:FF:001164">
    <property type="entry name" value="GH01279p"/>
    <property type="match status" value="1"/>
</dbReference>
<feature type="domain" description="LRRNT" evidence="6">
    <location>
        <begin position="321"/>
        <end position="353"/>
    </location>
</feature>
<dbReference type="STRING" id="113540.ENSSFOP00015000115"/>
<evidence type="ECO:0000256" key="3">
    <source>
        <dbReference type="ARBA" id="ARBA00022737"/>
    </source>
</evidence>
<feature type="compositionally biased region" description="Polar residues" evidence="5">
    <location>
        <begin position="200"/>
        <end position="216"/>
    </location>
</feature>
<dbReference type="PANTHER" id="PTHR45712">
    <property type="entry name" value="AGAP008170-PA"/>
    <property type="match status" value="1"/>
</dbReference>
<dbReference type="Proteomes" id="UP000034805">
    <property type="component" value="Unassembled WGS sequence"/>
</dbReference>
<dbReference type="PANTHER" id="PTHR45712:SF18">
    <property type="entry name" value="PODOCAN-LIKE PROTEIN 1"/>
    <property type="match status" value="1"/>
</dbReference>
<dbReference type="AlphaFoldDB" id="A0A0P7Z7E1"/>
<feature type="region of interest" description="Disordered" evidence="5">
    <location>
        <begin position="241"/>
        <end position="308"/>
    </location>
</feature>
<evidence type="ECO:0000313" key="8">
    <source>
        <dbReference type="Proteomes" id="UP000034805"/>
    </source>
</evidence>
<dbReference type="Gene3D" id="3.80.10.10">
    <property type="entry name" value="Ribonuclease Inhibitor"/>
    <property type="match status" value="2"/>
</dbReference>
<comment type="caution">
    <text evidence="7">The sequence shown here is derived from an EMBL/GenBank/DDBJ whole genome shotgun (WGS) entry which is preliminary data.</text>
</comment>
<dbReference type="PROSITE" id="PS51450">
    <property type="entry name" value="LRR"/>
    <property type="match status" value="2"/>
</dbReference>
<keyword evidence="4" id="KW-0325">Glycoprotein</keyword>
<proteinExistence type="predicted"/>
<keyword evidence="2" id="KW-0732">Signal</keyword>
<dbReference type="Pfam" id="PF13855">
    <property type="entry name" value="LRR_8"/>
    <property type="match status" value="3"/>
</dbReference>
<gene>
    <name evidence="7" type="ORF">Z043_104011</name>
</gene>
<evidence type="ECO:0000259" key="6">
    <source>
        <dbReference type="SMART" id="SM00013"/>
    </source>
</evidence>
<feature type="region of interest" description="Disordered" evidence="5">
    <location>
        <begin position="197"/>
        <end position="229"/>
    </location>
</feature>
<dbReference type="InterPro" id="IPR032675">
    <property type="entry name" value="LRR_dom_sf"/>
</dbReference>
<evidence type="ECO:0000256" key="4">
    <source>
        <dbReference type="ARBA" id="ARBA00023180"/>
    </source>
</evidence>
<feature type="region of interest" description="Disordered" evidence="5">
    <location>
        <begin position="80"/>
        <end position="114"/>
    </location>
</feature>
<evidence type="ECO:0000256" key="1">
    <source>
        <dbReference type="ARBA" id="ARBA00022614"/>
    </source>
</evidence>
<dbReference type="InterPro" id="IPR003591">
    <property type="entry name" value="Leu-rich_rpt_typical-subtyp"/>
</dbReference>
<keyword evidence="3" id="KW-0677">Repeat</keyword>
<accession>A0A0P7Z7E1</accession>
<feature type="compositionally biased region" description="Basic and acidic residues" evidence="5">
    <location>
        <begin position="80"/>
        <end position="89"/>
    </location>
</feature>
<protein>
    <recommendedName>
        <fullName evidence="6">LRRNT domain-containing protein</fullName>
    </recommendedName>
</protein>
<feature type="compositionally biased region" description="Polar residues" evidence="5">
    <location>
        <begin position="245"/>
        <end position="259"/>
    </location>
</feature>
<dbReference type="SMART" id="SM00013">
    <property type="entry name" value="LRRNT"/>
    <property type="match status" value="1"/>
</dbReference>
<dbReference type="GO" id="GO:0005615">
    <property type="term" value="C:extracellular space"/>
    <property type="evidence" value="ECO:0007669"/>
    <property type="project" value="TreeGrafter"/>
</dbReference>
<dbReference type="EMBL" id="JARO02001043">
    <property type="protein sequence ID" value="KPP76629.1"/>
    <property type="molecule type" value="Genomic_DNA"/>
</dbReference>
<dbReference type="InterPro" id="IPR050333">
    <property type="entry name" value="SLRP"/>
</dbReference>
<dbReference type="SUPFAM" id="SSF52058">
    <property type="entry name" value="L domain-like"/>
    <property type="match status" value="1"/>
</dbReference>
<reference evidence="7 8" key="1">
    <citation type="submission" date="2015-08" db="EMBL/GenBank/DDBJ databases">
        <title>The genome of the Asian arowana (Scleropages formosus).</title>
        <authorList>
            <person name="Tan M.H."/>
            <person name="Gan H.M."/>
            <person name="Croft L.J."/>
            <person name="Austin C.M."/>
        </authorList>
    </citation>
    <scope>NUCLEOTIDE SEQUENCE [LARGE SCALE GENOMIC DNA]</scope>
    <source>
        <strain evidence="7">Aro1</strain>
    </source>
</reference>
<feature type="compositionally biased region" description="Basic residues" evidence="5">
    <location>
        <begin position="279"/>
        <end position="290"/>
    </location>
</feature>
<organism evidence="7 8">
    <name type="scientific">Scleropages formosus</name>
    <name type="common">Asian bonytongue</name>
    <name type="synonym">Osteoglossum formosum</name>
    <dbReference type="NCBI Taxonomy" id="113540"/>
    <lineage>
        <taxon>Eukaryota</taxon>
        <taxon>Metazoa</taxon>
        <taxon>Chordata</taxon>
        <taxon>Craniata</taxon>
        <taxon>Vertebrata</taxon>
        <taxon>Euteleostomi</taxon>
        <taxon>Actinopterygii</taxon>
        <taxon>Neopterygii</taxon>
        <taxon>Teleostei</taxon>
        <taxon>Osteoglossocephala</taxon>
        <taxon>Osteoglossomorpha</taxon>
        <taxon>Osteoglossiformes</taxon>
        <taxon>Osteoglossidae</taxon>
        <taxon>Scleropages</taxon>
    </lineage>
</organism>
<evidence type="ECO:0000256" key="2">
    <source>
        <dbReference type="ARBA" id="ARBA00022729"/>
    </source>
</evidence>
<keyword evidence="1" id="KW-0433">Leucine-rich repeat</keyword>
<dbReference type="SMART" id="SM00369">
    <property type="entry name" value="LRR_TYP"/>
    <property type="match status" value="11"/>
</dbReference>
<evidence type="ECO:0000256" key="5">
    <source>
        <dbReference type="SAM" id="MobiDB-lite"/>
    </source>
</evidence>
<evidence type="ECO:0000313" key="7">
    <source>
        <dbReference type="EMBL" id="KPP76629.1"/>
    </source>
</evidence>